<dbReference type="InterPro" id="IPR003544">
    <property type="entry name" value="Cyt_c_biogenesis_CcmB"/>
</dbReference>
<evidence type="ECO:0000256" key="1">
    <source>
        <dbReference type="ARBA" id="ARBA00004141"/>
    </source>
</evidence>
<feature type="transmembrane region" description="Helical" evidence="8">
    <location>
        <begin position="56"/>
        <end position="75"/>
    </location>
</feature>
<evidence type="ECO:0000256" key="6">
    <source>
        <dbReference type="ARBA" id="ARBA00022989"/>
    </source>
</evidence>
<comment type="similarity">
    <text evidence="2">Belongs to the CcmB/CycW/HelB family.</text>
</comment>
<keyword evidence="3" id="KW-0813">Transport</keyword>
<evidence type="ECO:0000256" key="4">
    <source>
        <dbReference type="ARBA" id="ARBA00022692"/>
    </source>
</evidence>
<keyword evidence="7 8" id="KW-0472">Membrane</keyword>
<dbReference type="EMBL" id="LAZR01052994">
    <property type="protein sequence ID" value="KKK81729.1"/>
    <property type="molecule type" value="Genomic_DNA"/>
</dbReference>
<dbReference type="PANTHER" id="PTHR30070:SF1">
    <property type="entry name" value="CYTOCHROME C BIOGENESIS B-RELATED"/>
    <property type="match status" value="1"/>
</dbReference>
<evidence type="ECO:0008006" key="10">
    <source>
        <dbReference type="Google" id="ProtNLM"/>
    </source>
</evidence>
<comment type="subcellular location">
    <subcellularLocation>
        <location evidence="1">Membrane</location>
        <topology evidence="1">Multi-pass membrane protein</topology>
    </subcellularLocation>
</comment>
<organism evidence="9">
    <name type="scientific">marine sediment metagenome</name>
    <dbReference type="NCBI Taxonomy" id="412755"/>
    <lineage>
        <taxon>unclassified sequences</taxon>
        <taxon>metagenomes</taxon>
        <taxon>ecological metagenomes</taxon>
    </lineage>
</organism>
<evidence type="ECO:0000256" key="5">
    <source>
        <dbReference type="ARBA" id="ARBA00022748"/>
    </source>
</evidence>
<feature type="transmembrane region" description="Helical" evidence="8">
    <location>
        <begin position="105"/>
        <end position="125"/>
    </location>
</feature>
<feature type="transmembrane region" description="Helical" evidence="8">
    <location>
        <begin position="131"/>
        <end position="152"/>
    </location>
</feature>
<evidence type="ECO:0000256" key="8">
    <source>
        <dbReference type="SAM" id="Phobius"/>
    </source>
</evidence>
<dbReference type="GO" id="GO:1903607">
    <property type="term" value="P:cytochrome c biosynthetic process"/>
    <property type="evidence" value="ECO:0007669"/>
    <property type="project" value="TreeGrafter"/>
</dbReference>
<dbReference type="PRINTS" id="PR01414">
    <property type="entry name" value="CCMBBIOGNSIS"/>
</dbReference>
<dbReference type="GO" id="GO:0015232">
    <property type="term" value="F:heme transmembrane transporter activity"/>
    <property type="evidence" value="ECO:0007669"/>
    <property type="project" value="InterPro"/>
</dbReference>
<dbReference type="GO" id="GO:0017004">
    <property type="term" value="P:cytochrome complex assembly"/>
    <property type="evidence" value="ECO:0007669"/>
    <property type="project" value="UniProtKB-KW"/>
</dbReference>
<keyword evidence="6 8" id="KW-1133">Transmembrane helix</keyword>
<dbReference type="Pfam" id="PF03379">
    <property type="entry name" value="CcmB"/>
    <property type="match status" value="1"/>
</dbReference>
<dbReference type="GO" id="GO:0005886">
    <property type="term" value="C:plasma membrane"/>
    <property type="evidence" value="ECO:0007669"/>
    <property type="project" value="TreeGrafter"/>
</dbReference>
<gene>
    <name evidence="9" type="ORF">LCGC14_2810530</name>
</gene>
<evidence type="ECO:0000256" key="3">
    <source>
        <dbReference type="ARBA" id="ARBA00022448"/>
    </source>
</evidence>
<name>A0A0F9ATE4_9ZZZZ</name>
<feature type="transmembrane region" description="Helical" evidence="8">
    <location>
        <begin position="24"/>
        <end position="44"/>
    </location>
</feature>
<dbReference type="PANTHER" id="PTHR30070">
    <property type="entry name" value="HEME EXPORTER PROTEIN B"/>
    <property type="match status" value="1"/>
</dbReference>
<evidence type="ECO:0000256" key="7">
    <source>
        <dbReference type="ARBA" id="ARBA00023136"/>
    </source>
</evidence>
<feature type="non-terminal residue" evidence="9">
    <location>
        <position position="162"/>
    </location>
</feature>
<evidence type="ECO:0000313" key="9">
    <source>
        <dbReference type="EMBL" id="KKK81729.1"/>
    </source>
</evidence>
<reference evidence="9" key="1">
    <citation type="journal article" date="2015" name="Nature">
        <title>Complex archaea that bridge the gap between prokaryotes and eukaryotes.</title>
        <authorList>
            <person name="Spang A."/>
            <person name="Saw J.H."/>
            <person name="Jorgensen S.L."/>
            <person name="Zaremba-Niedzwiedzka K."/>
            <person name="Martijn J."/>
            <person name="Lind A.E."/>
            <person name="van Eijk R."/>
            <person name="Schleper C."/>
            <person name="Guy L."/>
            <person name="Ettema T.J."/>
        </authorList>
    </citation>
    <scope>NUCLEOTIDE SEQUENCE</scope>
</reference>
<dbReference type="AlphaFoldDB" id="A0A0F9ATE4"/>
<keyword evidence="5" id="KW-0201">Cytochrome c-type biogenesis</keyword>
<protein>
    <recommendedName>
        <fullName evidence="10">ABC-2 type transporter domain-containing protein</fullName>
    </recommendedName>
</protein>
<evidence type="ECO:0000256" key="2">
    <source>
        <dbReference type="ARBA" id="ARBA00010544"/>
    </source>
</evidence>
<keyword evidence="4 8" id="KW-0812">Transmembrane</keyword>
<proteinExistence type="inferred from homology"/>
<comment type="caution">
    <text evidence="9">The sequence shown here is derived from an EMBL/GenBank/DDBJ whole genome shotgun (WGS) entry which is preliminary data.</text>
</comment>
<accession>A0A0F9ATE4</accession>
<sequence length="162" mass="18020">MIFIRKLWAIVWKDLLSELRTKEMILSMCLFSFLVLIIFSFALGTKVMNLKTIVPGILWVVFIFSGLMGLGRAFGAERDRGTLPGLLLCPLSPWGIYLAKMVGTFIFTAIMEIFTLSIFIILFNLNLLPFLLPLGLIIFLGTLGFSAIGTLFSAMSAATKSR</sequence>